<dbReference type="PANTHER" id="PTHR47447">
    <property type="entry name" value="OS03G0856100 PROTEIN"/>
    <property type="match status" value="1"/>
</dbReference>
<gene>
    <name evidence="5" type="ORF">D0Y65_022867</name>
</gene>
<sequence>MASCICASHSSLFHDRHYVSTSISSSFSLRNFKFPNAASSHKSLSLHSKASQALHQDAASHDPDANSLSLSKTRIWVNPNSPRAKHLQPKSPSARYSYLARLTESLNSCTPSAQHVSTILKGLRDNVSERDAVFILDKMTNPETAPFVLGHFRDKIKPSTDKEVILYNATLKAFRKSRDFEGAEKLFDEMLQRGVKPDNITFSTLINSARMCALPDKAVEWFKKMPSFGCEPDAMTCSAMVSAYAQTNNVDMALSLYGRAKAEKWSLDASTFSTLIKMYGVLGNYVECLRIFGEMKVLGVKPTVVTYNTLLGSLFRSKKSWQAKNVYKEMISNGVSPDFITYATLLRIYAGAQYREDALSVYKEMKGNGMDMTVDLYNRLLDMCADVGCIEEAVEIFEDMKSSGTCQPDSLTFSSLITVYSCNGKVSEAEGMLNEMIQSGFQPTIYVLTSLVQCYGRAKQTDDVVKIFKQLLDLGIVPDVYFCCCLLNVMTQTPKEEFGKLTDCIEKANTRLGSVVRYLVEGQEGDGDFRKEASELLNSIDFKVKKPLCNCLIDLCVSLNAPNRARDVLDLGLMLEIYKNIQSRSETQWSLHLKKLSVGAAITALHVWINDLSKALESWEDLPPLLGVNTGQGKHKYSDKGLASVFESHLRELNAPFHQAPDKAGWFLVTKEAAKSWLESRGSAETIDDLNSQVSGASTVALQYQ</sequence>
<dbReference type="Gramene" id="XM_028324131.1">
    <property type="protein sequence ID" value="XP_028179932.1"/>
    <property type="gene ID" value="LOC114367046"/>
</dbReference>
<dbReference type="GO" id="GO:0009570">
    <property type="term" value="C:chloroplast stroma"/>
    <property type="evidence" value="ECO:0007669"/>
    <property type="project" value="TreeGrafter"/>
</dbReference>
<keyword evidence="2" id="KW-0677">Repeat</keyword>
<dbReference type="Proteomes" id="UP000289340">
    <property type="component" value="Chromosome 9"/>
</dbReference>
<feature type="repeat" description="PPR" evidence="3">
    <location>
        <begin position="233"/>
        <end position="267"/>
    </location>
</feature>
<feature type="repeat" description="PPR" evidence="3">
    <location>
        <begin position="268"/>
        <end position="302"/>
    </location>
</feature>
<dbReference type="EMBL" id="QZWG01000009">
    <property type="protein sequence ID" value="RZB90098.1"/>
    <property type="molecule type" value="Genomic_DNA"/>
</dbReference>
<feature type="repeat" description="PPR" evidence="3">
    <location>
        <begin position="373"/>
        <end position="407"/>
    </location>
</feature>
<protein>
    <submittedName>
        <fullName evidence="5">Pentatricopeptide repeat-containing protein, chloroplastic</fullName>
    </submittedName>
</protein>
<feature type="repeat" description="PPR" evidence="3">
    <location>
        <begin position="303"/>
        <end position="337"/>
    </location>
</feature>
<proteinExistence type="inferred from homology"/>
<dbReference type="Pfam" id="PF13041">
    <property type="entry name" value="PPR_2"/>
    <property type="match status" value="2"/>
</dbReference>
<dbReference type="Pfam" id="PF17177">
    <property type="entry name" value="PPR_long"/>
    <property type="match status" value="1"/>
</dbReference>
<dbReference type="GO" id="GO:0045727">
    <property type="term" value="P:positive regulation of translation"/>
    <property type="evidence" value="ECO:0007669"/>
    <property type="project" value="TreeGrafter"/>
</dbReference>
<dbReference type="PANTHER" id="PTHR47447:SF18">
    <property type="entry name" value="PENTATRICOPEPTIDE (PPR) REPEAT PROTEIN"/>
    <property type="match status" value="1"/>
</dbReference>
<dbReference type="InterPro" id="IPR033443">
    <property type="entry name" value="PROP1-like_PPR_dom"/>
</dbReference>
<dbReference type="InterPro" id="IPR002885">
    <property type="entry name" value="PPR_rpt"/>
</dbReference>
<dbReference type="GO" id="GO:0042134">
    <property type="term" value="F:rRNA primary transcript binding"/>
    <property type="evidence" value="ECO:0007669"/>
    <property type="project" value="TreeGrafter"/>
</dbReference>
<comment type="caution">
    <text evidence="5">The sequence shown here is derived from an EMBL/GenBank/DDBJ whole genome shotgun (WGS) entry which is preliminary data.</text>
</comment>
<feature type="repeat" description="PPR" evidence="3">
    <location>
        <begin position="163"/>
        <end position="197"/>
    </location>
</feature>
<feature type="repeat" description="PPR" evidence="3">
    <location>
        <begin position="338"/>
        <end position="372"/>
    </location>
</feature>
<dbReference type="Pfam" id="PF01535">
    <property type="entry name" value="PPR"/>
    <property type="match status" value="2"/>
</dbReference>
<evidence type="ECO:0000259" key="4">
    <source>
        <dbReference type="PROSITE" id="PS50828"/>
    </source>
</evidence>
<dbReference type="NCBIfam" id="TIGR00756">
    <property type="entry name" value="PPR"/>
    <property type="match status" value="9"/>
</dbReference>
<dbReference type="InterPro" id="IPR011990">
    <property type="entry name" value="TPR-like_helical_dom_sf"/>
</dbReference>
<keyword evidence="6" id="KW-1185">Reference proteome</keyword>
<accession>A0A445IVF2</accession>
<dbReference type="PROSITE" id="PS50828">
    <property type="entry name" value="SMR"/>
    <property type="match status" value="1"/>
</dbReference>
<reference evidence="5 6" key="1">
    <citation type="submission" date="2018-09" db="EMBL/GenBank/DDBJ databases">
        <title>A high-quality reference genome of wild soybean provides a powerful tool to mine soybean genomes.</title>
        <authorList>
            <person name="Xie M."/>
            <person name="Chung C.Y.L."/>
            <person name="Li M.-W."/>
            <person name="Wong F.-L."/>
            <person name="Chan T.-F."/>
            <person name="Lam H.-M."/>
        </authorList>
    </citation>
    <scope>NUCLEOTIDE SEQUENCE [LARGE SCALE GENOMIC DNA]</scope>
    <source>
        <strain evidence="6">cv. W05</strain>
        <tissue evidence="5">Hypocotyl of etiolated seedlings</tissue>
    </source>
</reference>
<feature type="repeat" description="PPR" evidence="3">
    <location>
        <begin position="409"/>
        <end position="443"/>
    </location>
</feature>
<feature type="domain" description="Smr" evidence="4">
    <location>
        <begin position="591"/>
        <end position="675"/>
    </location>
</feature>
<evidence type="ECO:0000256" key="3">
    <source>
        <dbReference type="PROSITE-ProRule" id="PRU00708"/>
    </source>
</evidence>
<dbReference type="SMR" id="A0A445IVF2"/>
<dbReference type="FunFam" id="1.25.40.10:FF:000423">
    <property type="entry name" value="Pentatricopeptide repeat-containing protein, chloroplastic"/>
    <property type="match status" value="1"/>
</dbReference>
<dbReference type="InterPro" id="IPR002625">
    <property type="entry name" value="Smr_dom"/>
</dbReference>
<organism evidence="5 6">
    <name type="scientific">Glycine soja</name>
    <name type="common">Wild soybean</name>
    <dbReference type="NCBI Taxonomy" id="3848"/>
    <lineage>
        <taxon>Eukaryota</taxon>
        <taxon>Viridiplantae</taxon>
        <taxon>Streptophyta</taxon>
        <taxon>Embryophyta</taxon>
        <taxon>Tracheophyta</taxon>
        <taxon>Spermatophyta</taxon>
        <taxon>Magnoliopsida</taxon>
        <taxon>eudicotyledons</taxon>
        <taxon>Gunneridae</taxon>
        <taxon>Pentapetalae</taxon>
        <taxon>rosids</taxon>
        <taxon>fabids</taxon>
        <taxon>Fabales</taxon>
        <taxon>Fabaceae</taxon>
        <taxon>Papilionoideae</taxon>
        <taxon>50 kb inversion clade</taxon>
        <taxon>NPAAA clade</taxon>
        <taxon>indigoferoid/millettioid clade</taxon>
        <taxon>Phaseoleae</taxon>
        <taxon>Glycine</taxon>
        <taxon>Glycine subgen. Soja</taxon>
    </lineage>
</organism>
<dbReference type="PROSITE" id="PS51375">
    <property type="entry name" value="PPR"/>
    <property type="match status" value="9"/>
</dbReference>
<evidence type="ECO:0000313" key="6">
    <source>
        <dbReference type="Proteomes" id="UP000289340"/>
    </source>
</evidence>
<dbReference type="SUPFAM" id="SSF48452">
    <property type="entry name" value="TPR-like"/>
    <property type="match status" value="1"/>
</dbReference>
<dbReference type="SMART" id="SM00463">
    <property type="entry name" value="SMR"/>
    <property type="match status" value="1"/>
</dbReference>
<dbReference type="Gene3D" id="1.25.40.10">
    <property type="entry name" value="Tetratricopeptide repeat domain"/>
    <property type="match status" value="3"/>
</dbReference>
<dbReference type="AlphaFoldDB" id="A0A445IVF2"/>
<feature type="repeat" description="PPR" evidence="3">
    <location>
        <begin position="444"/>
        <end position="478"/>
    </location>
</feature>
<name>A0A445IVF2_GLYSO</name>
<comment type="similarity">
    <text evidence="1">Belongs to the PPR family. P subfamily.</text>
</comment>
<evidence type="ECO:0000256" key="1">
    <source>
        <dbReference type="ARBA" id="ARBA00007626"/>
    </source>
</evidence>
<dbReference type="GO" id="GO:0009658">
    <property type="term" value="P:chloroplast organization"/>
    <property type="evidence" value="ECO:0007669"/>
    <property type="project" value="UniProtKB-ARBA"/>
</dbReference>
<feature type="repeat" description="PPR" evidence="3">
    <location>
        <begin position="198"/>
        <end position="232"/>
    </location>
</feature>
<evidence type="ECO:0000256" key="2">
    <source>
        <dbReference type="ARBA" id="ARBA00022737"/>
    </source>
</evidence>
<evidence type="ECO:0000313" key="5">
    <source>
        <dbReference type="EMBL" id="RZB90098.1"/>
    </source>
</evidence>
<dbReference type="FunFam" id="1.25.40.10:FF:000509">
    <property type="entry name" value="Pentatricopeptide repeat-containing protein At4g16390, chloroplastic"/>
    <property type="match status" value="1"/>
</dbReference>
<dbReference type="GO" id="GO:0003729">
    <property type="term" value="F:mRNA binding"/>
    <property type="evidence" value="ECO:0007669"/>
    <property type="project" value="TreeGrafter"/>
</dbReference>